<evidence type="ECO:0000313" key="3">
    <source>
        <dbReference type="EMBL" id="PMD22538.1"/>
    </source>
</evidence>
<accession>A0A2J6Q8E6</accession>
<gene>
    <name evidence="3" type="ORF">NA56DRAFT_702323</name>
</gene>
<protein>
    <submittedName>
        <fullName evidence="3">Uncharacterized protein</fullName>
    </submittedName>
</protein>
<feature type="coiled-coil region" evidence="1">
    <location>
        <begin position="564"/>
        <end position="676"/>
    </location>
</feature>
<feature type="compositionally biased region" description="Basic residues" evidence="2">
    <location>
        <begin position="1"/>
        <end position="11"/>
    </location>
</feature>
<sequence length="678" mass="76638">MARGKKGKTAKQAKEGDVIADAVPPTDVSSRRLQPCSEEIRISFNFIQRFIREVEKDAPSPTKQGLTIPYDDVVRAQQLCAGLLEQSNSIAVSEADALHPQRTALSELARAKREHTDAVLKANVVGALRKIVGTFPRNITISYESLGKGQKGHCLRLMTSAEKKAILKGPEPVLETIGHIKLKANAARREGGGSEELDELLRDPGLEELLKDPRSFRTDLNEFIERFTPSTRATTGSKPGFILRIPLAETKAETHHFKKGEPLQKLVVDQEVLMTDEEWRDEAKAFRNTLLRHIEVVERFAEQALKHIPAGAGLTTRIEAEELFDRIQEGIEELSRKKDSLVAENKDLQLAIAKKDNDKYNTEWLCAAAMQWLPHLQKKYEVCKDPFTFYFECALSVWNNLFSICSIKDNLENMSDGDMIGVFNLILGGIAEMESVKDNAVKMNVPLRAQVAEMKKKLAAESKALRFSQDGRDQDRAKHMQELTKKEGDVSNLLHQVKKAAADFDQYKKSQQKKVEQLTAELSATKSALALKAIELESSVSDADRTQSELNQLHKHSEELQTGQAEREAEVINLRKQLEEAQSSLLSSRTNQQIEQDRIRKAVQGATLARDERIKRLEKELQDLRNEKALSEQARKSDEKNIRELYQDKYSLKEKNQELEEKLFNVAAVQEALERETR</sequence>
<reference evidence="3 4" key="1">
    <citation type="submission" date="2016-05" db="EMBL/GenBank/DDBJ databases">
        <title>A degradative enzymes factory behind the ericoid mycorrhizal symbiosis.</title>
        <authorList>
            <consortium name="DOE Joint Genome Institute"/>
            <person name="Martino E."/>
            <person name="Morin E."/>
            <person name="Grelet G."/>
            <person name="Kuo A."/>
            <person name="Kohler A."/>
            <person name="Daghino S."/>
            <person name="Barry K."/>
            <person name="Choi C."/>
            <person name="Cichocki N."/>
            <person name="Clum A."/>
            <person name="Copeland A."/>
            <person name="Hainaut M."/>
            <person name="Haridas S."/>
            <person name="Labutti K."/>
            <person name="Lindquist E."/>
            <person name="Lipzen A."/>
            <person name="Khouja H.-R."/>
            <person name="Murat C."/>
            <person name="Ohm R."/>
            <person name="Olson A."/>
            <person name="Spatafora J."/>
            <person name="Veneault-Fourrey C."/>
            <person name="Henrissat B."/>
            <person name="Grigoriev I."/>
            <person name="Martin F."/>
            <person name="Perotto S."/>
        </authorList>
    </citation>
    <scope>NUCLEOTIDE SEQUENCE [LARGE SCALE GENOMIC DNA]</scope>
    <source>
        <strain evidence="3 4">UAMH 7357</strain>
    </source>
</reference>
<organism evidence="3 4">
    <name type="scientific">Hyaloscypha hepaticicola</name>
    <dbReference type="NCBI Taxonomy" id="2082293"/>
    <lineage>
        <taxon>Eukaryota</taxon>
        <taxon>Fungi</taxon>
        <taxon>Dikarya</taxon>
        <taxon>Ascomycota</taxon>
        <taxon>Pezizomycotina</taxon>
        <taxon>Leotiomycetes</taxon>
        <taxon>Helotiales</taxon>
        <taxon>Hyaloscyphaceae</taxon>
        <taxon>Hyaloscypha</taxon>
    </lineage>
</organism>
<feature type="coiled-coil region" evidence="1">
    <location>
        <begin position="317"/>
        <end position="351"/>
    </location>
</feature>
<name>A0A2J6Q8E6_9HELO</name>
<dbReference type="Proteomes" id="UP000235672">
    <property type="component" value="Unassembled WGS sequence"/>
</dbReference>
<keyword evidence="1" id="KW-0175">Coiled coil</keyword>
<dbReference type="EMBL" id="KZ613477">
    <property type="protein sequence ID" value="PMD22538.1"/>
    <property type="molecule type" value="Genomic_DNA"/>
</dbReference>
<proteinExistence type="predicted"/>
<evidence type="ECO:0000256" key="2">
    <source>
        <dbReference type="SAM" id="MobiDB-lite"/>
    </source>
</evidence>
<feature type="region of interest" description="Disordered" evidence="2">
    <location>
        <begin position="1"/>
        <end position="31"/>
    </location>
</feature>
<evidence type="ECO:0000256" key="1">
    <source>
        <dbReference type="SAM" id="Coils"/>
    </source>
</evidence>
<dbReference type="AlphaFoldDB" id="A0A2J6Q8E6"/>
<keyword evidence="4" id="KW-1185">Reference proteome</keyword>
<evidence type="ECO:0000313" key="4">
    <source>
        <dbReference type="Proteomes" id="UP000235672"/>
    </source>
</evidence>
<dbReference type="OrthoDB" id="10391909at2759"/>